<organism evidence="2 3">
    <name type="scientific">Batillaria attramentaria</name>
    <dbReference type="NCBI Taxonomy" id="370345"/>
    <lineage>
        <taxon>Eukaryota</taxon>
        <taxon>Metazoa</taxon>
        <taxon>Spiralia</taxon>
        <taxon>Lophotrochozoa</taxon>
        <taxon>Mollusca</taxon>
        <taxon>Gastropoda</taxon>
        <taxon>Caenogastropoda</taxon>
        <taxon>Sorbeoconcha</taxon>
        <taxon>Cerithioidea</taxon>
        <taxon>Batillariidae</taxon>
        <taxon>Batillaria</taxon>
    </lineage>
</organism>
<evidence type="ECO:0000256" key="1">
    <source>
        <dbReference type="SAM" id="MobiDB-lite"/>
    </source>
</evidence>
<dbReference type="AlphaFoldDB" id="A0ABD0L924"/>
<feature type="region of interest" description="Disordered" evidence="1">
    <location>
        <begin position="93"/>
        <end position="116"/>
    </location>
</feature>
<feature type="non-terminal residue" evidence="2">
    <location>
        <position position="1"/>
    </location>
</feature>
<proteinExistence type="predicted"/>
<evidence type="ECO:0000313" key="2">
    <source>
        <dbReference type="EMBL" id="KAK7495878.1"/>
    </source>
</evidence>
<gene>
    <name evidence="2" type="ORF">BaRGS_00012868</name>
</gene>
<feature type="compositionally biased region" description="Basic residues" evidence="1">
    <location>
        <begin position="107"/>
        <end position="116"/>
    </location>
</feature>
<feature type="region of interest" description="Disordered" evidence="1">
    <location>
        <begin position="1"/>
        <end position="24"/>
    </location>
</feature>
<keyword evidence="3" id="KW-1185">Reference proteome</keyword>
<protein>
    <submittedName>
        <fullName evidence="2">Uncharacterized protein</fullName>
    </submittedName>
</protein>
<evidence type="ECO:0000313" key="3">
    <source>
        <dbReference type="Proteomes" id="UP001519460"/>
    </source>
</evidence>
<sequence>CTGDERQGPVHQTTPEPANPAAAHGSTLLLLREQDKMCVGVKKQDNVKSHRRSAKVHREPNPSTTIQRSDVGACRLGSKYKQTALVVCVPSQTSPEYGLDRTDRGSGRGKCRLQKL</sequence>
<feature type="region of interest" description="Disordered" evidence="1">
    <location>
        <begin position="43"/>
        <end position="69"/>
    </location>
</feature>
<name>A0ABD0L924_9CAEN</name>
<accession>A0ABD0L924</accession>
<dbReference type="EMBL" id="JACVVK020000071">
    <property type="protein sequence ID" value="KAK7495878.1"/>
    <property type="molecule type" value="Genomic_DNA"/>
</dbReference>
<reference evidence="2 3" key="1">
    <citation type="journal article" date="2023" name="Sci. Data">
        <title>Genome assembly of the Korean intertidal mud-creeper Batillaria attramentaria.</title>
        <authorList>
            <person name="Patra A.K."/>
            <person name="Ho P.T."/>
            <person name="Jun S."/>
            <person name="Lee S.J."/>
            <person name="Kim Y."/>
            <person name="Won Y.J."/>
        </authorList>
    </citation>
    <scope>NUCLEOTIDE SEQUENCE [LARGE SCALE GENOMIC DNA]</scope>
    <source>
        <strain evidence="2">Wonlab-2016</strain>
    </source>
</reference>
<comment type="caution">
    <text evidence="2">The sequence shown here is derived from an EMBL/GenBank/DDBJ whole genome shotgun (WGS) entry which is preliminary data.</text>
</comment>
<dbReference type="Proteomes" id="UP001519460">
    <property type="component" value="Unassembled WGS sequence"/>
</dbReference>